<sequence length="135" mass="15077">MLSNTSKPLTPETVLEAGKIYFLLPYSLFDSGVSPTDFAAIAKKLASKAKNDHRSKSKSKKKYKTGGNSAVWSSPVNISPSRLSSDSETENDHFGIQRSSKSRLWKPELDTIREKSFNQRSESELVHENIKVDSE</sequence>
<protein>
    <submittedName>
        <fullName evidence="2">Uncharacterized protein</fullName>
    </submittedName>
</protein>
<feature type="region of interest" description="Disordered" evidence="1">
    <location>
        <begin position="116"/>
        <end position="135"/>
    </location>
</feature>
<dbReference type="AlphaFoldDB" id="A0A830BQR8"/>
<comment type="caution">
    <text evidence="2">The sequence shown here is derived from an EMBL/GenBank/DDBJ whole genome shotgun (WGS) entry which is preliminary data.</text>
</comment>
<dbReference type="Proteomes" id="UP000653305">
    <property type="component" value="Unassembled WGS sequence"/>
</dbReference>
<dbReference type="OrthoDB" id="736928at2759"/>
<organism evidence="2 3">
    <name type="scientific">Phtheirospermum japonicum</name>
    <dbReference type="NCBI Taxonomy" id="374723"/>
    <lineage>
        <taxon>Eukaryota</taxon>
        <taxon>Viridiplantae</taxon>
        <taxon>Streptophyta</taxon>
        <taxon>Embryophyta</taxon>
        <taxon>Tracheophyta</taxon>
        <taxon>Spermatophyta</taxon>
        <taxon>Magnoliopsida</taxon>
        <taxon>eudicotyledons</taxon>
        <taxon>Gunneridae</taxon>
        <taxon>Pentapetalae</taxon>
        <taxon>asterids</taxon>
        <taxon>lamiids</taxon>
        <taxon>Lamiales</taxon>
        <taxon>Orobanchaceae</taxon>
        <taxon>Orobanchaceae incertae sedis</taxon>
        <taxon>Phtheirospermum</taxon>
    </lineage>
</organism>
<keyword evidence="3" id="KW-1185">Reference proteome</keyword>
<dbReference type="EMBL" id="BMAC01000083">
    <property type="protein sequence ID" value="GFP84361.1"/>
    <property type="molecule type" value="Genomic_DNA"/>
</dbReference>
<dbReference type="Pfam" id="PF14009">
    <property type="entry name" value="PADRE"/>
    <property type="match status" value="1"/>
</dbReference>
<proteinExistence type="predicted"/>
<evidence type="ECO:0000313" key="2">
    <source>
        <dbReference type="EMBL" id="GFP84361.1"/>
    </source>
</evidence>
<feature type="compositionally biased region" description="Basic residues" evidence="1">
    <location>
        <begin position="55"/>
        <end position="64"/>
    </location>
</feature>
<dbReference type="InterPro" id="IPR025322">
    <property type="entry name" value="PADRE_dom"/>
</dbReference>
<gene>
    <name evidence="2" type="ORF">PHJA_000579900</name>
</gene>
<feature type="compositionally biased region" description="Polar residues" evidence="1">
    <location>
        <begin position="66"/>
        <end position="86"/>
    </location>
</feature>
<reference evidence="2" key="1">
    <citation type="submission" date="2020-07" db="EMBL/GenBank/DDBJ databases">
        <title>Ethylene signaling mediates host invasion by parasitic plants.</title>
        <authorList>
            <person name="Yoshida S."/>
        </authorList>
    </citation>
    <scope>NUCLEOTIDE SEQUENCE</scope>
    <source>
        <strain evidence="2">Okayama</strain>
    </source>
</reference>
<name>A0A830BQR8_9LAMI</name>
<accession>A0A830BQR8</accession>
<evidence type="ECO:0000256" key="1">
    <source>
        <dbReference type="SAM" id="MobiDB-lite"/>
    </source>
</evidence>
<evidence type="ECO:0000313" key="3">
    <source>
        <dbReference type="Proteomes" id="UP000653305"/>
    </source>
</evidence>
<dbReference type="PANTHER" id="PTHR33052">
    <property type="entry name" value="DUF4228 DOMAIN PROTEIN-RELATED"/>
    <property type="match status" value="1"/>
</dbReference>
<feature type="region of interest" description="Disordered" evidence="1">
    <location>
        <begin position="46"/>
        <end position="101"/>
    </location>
</feature>